<dbReference type="EMBL" id="QAOH01000003">
    <property type="protein sequence ID" value="PTQ74813.1"/>
    <property type="molecule type" value="Genomic_DNA"/>
</dbReference>
<dbReference type="Gene3D" id="3.40.50.360">
    <property type="match status" value="1"/>
</dbReference>
<dbReference type="AlphaFoldDB" id="A0A2T5HTA3"/>
<gene>
    <name evidence="2" type="ORF">C8N42_103104</name>
</gene>
<dbReference type="GO" id="GO:0005829">
    <property type="term" value="C:cytosol"/>
    <property type="evidence" value="ECO:0007669"/>
    <property type="project" value="TreeGrafter"/>
</dbReference>
<dbReference type="Pfam" id="PF03358">
    <property type="entry name" value="FMN_red"/>
    <property type="match status" value="1"/>
</dbReference>
<dbReference type="PANTHER" id="PTHR30543:SF21">
    <property type="entry name" value="NAD(P)H-DEPENDENT FMN REDUCTASE LOT6"/>
    <property type="match status" value="1"/>
</dbReference>
<dbReference type="GO" id="GO:0016491">
    <property type="term" value="F:oxidoreductase activity"/>
    <property type="evidence" value="ECO:0007669"/>
    <property type="project" value="InterPro"/>
</dbReference>
<sequence length="179" mass="19306">MLKLLGISGALRAASTNTKLLHEAVRLFGPCDVTQANLRLPLYDGDLEAEGIPSEVMTLAEQIRDADAVVISTPEYNKMISGVLKNALDWVSRTGVKPWEGKPVAIMSAAAGRAGGERSQYSLRWAMTPFNANLLQAPEVLVADSSNVFDNQGRLINEQTEAALQKLMTALREAASKPV</sequence>
<dbReference type="InterPro" id="IPR005025">
    <property type="entry name" value="FMN_Rdtase-like_dom"/>
</dbReference>
<name>A0A2T5HTA3_9RHOB</name>
<proteinExistence type="predicted"/>
<dbReference type="InterPro" id="IPR050712">
    <property type="entry name" value="NAD(P)H-dep_reductase"/>
</dbReference>
<dbReference type="RefSeq" id="WP_211309145.1">
    <property type="nucleotide sequence ID" value="NZ_QAOH01000003.1"/>
</dbReference>
<accession>A0A2T5HTA3</accession>
<evidence type="ECO:0000259" key="1">
    <source>
        <dbReference type="Pfam" id="PF03358"/>
    </source>
</evidence>
<reference evidence="2 3" key="1">
    <citation type="submission" date="2018-04" db="EMBL/GenBank/DDBJ databases">
        <title>Genomic Encyclopedia of Archaeal and Bacterial Type Strains, Phase II (KMG-II): from individual species to whole genera.</title>
        <authorList>
            <person name="Goeker M."/>
        </authorList>
    </citation>
    <scope>NUCLEOTIDE SEQUENCE [LARGE SCALE GENOMIC DNA]</scope>
    <source>
        <strain evidence="2 3">DSM 100434</strain>
    </source>
</reference>
<dbReference type="PANTHER" id="PTHR30543">
    <property type="entry name" value="CHROMATE REDUCTASE"/>
    <property type="match status" value="1"/>
</dbReference>
<dbReference type="GO" id="GO:0010181">
    <property type="term" value="F:FMN binding"/>
    <property type="evidence" value="ECO:0007669"/>
    <property type="project" value="TreeGrafter"/>
</dbReference>
<protein>
    <submittedName>
        <fullName evidence="2">Chromate reductase</fullName>
    </submittedName>
</protein>
<dbReference type="SUPFAM" id="SSF52218">
    <property type="entry name" value="Flavoproteins"/>
    <property type="match status" value="1"/>
</dbReference>
<keyword evidence="3" id="KW-1185">Reference proteome</keyword>
<organism evidence="2 3">
    <name type="scientific">Celeribacter persicus</name>
    <dbReference type="NCBI Taxonomy" id="1651082"/>
    <lineage>
        <taxon>Bacteria</taxon>
        <taxon>Pseudomonadati</taxon>
        <taxon>Pseudomonadota</taxon>
        <taxon>Alphaproteobacteria</taxon>
        <taxon>Rhodobacterales</taxon>
        <taxon>Roseobacteraceae</taxon>
        <taxon>Celeribacter</taxon>
    </lineage>
</organism>
<feature type="domain" description="NADPH-dependent FMN reductase-like" evidence="1">
    <location>
        <begin position="3"/>
        <end position="143"/>
    </location>
</feature>
<dbReference type="InterPro" id="IPR029039">
    <property type="entry name" value="Flavoprotein-like_sf"/>
</dbReference>
<evidence type="ECO:0000313" key="3">
    <source>
        <dbReference type="Proteomes" id="UP000244077"/>
    </source>
</evidence>
<comment type="caution">
    <text evidence="2">The sequence shown here is derived from an EMBL/GenBank/DDBJ whole genome shotgun (WGS) entry which is preliminary data.</text>
</comment>
<evidence type="ECO:0000313" key="2">
    <source>
        <dbReference type="EMBL" id="PTQ74813.1"/>
    </source>
</evidence>
<dbReference type="Proteomes" id="UP000244077">
    <property type="component" value="Unassembled WGS sequence"/>
</dbReference>